<keyword evidence="12" id="KW-1185">Reference proteome</keyword>
<dbReference type="EMBL" id="CP003065">
    <property type="protein sequence ID" value="AEV69324.1"/>
    <property type="molecule type" value="Genomic_DNA"/>
</dbReference>
<dbReference type="SFLD" id="SFLDF00562">
    <property type="entry name" value="HemN-like__clustered_with_heat"/>
    <property type="match status" value="1"/>
</dbReference>
<dbReference type="AlphaFoldDB" id="G8M315"/>
<dbReference type="GO" id="GO:0046872">
    <property type="term" value="F:metal ion binding"/>
    <property type="evidence" value="ECO:0007669"/>
    <property type="project" value="UniProtKB-UniRule"/>
</dbReference>
<dbReference type="SMART" id="SM00729">
    <property type="entry name" value="Elp3"/>
    <property type="match status" value="1"/>
</dbReference>
<keyword evidence="8 9" id="KW-0143">Chaperone</keyword>
<dbReference type="GO" id="GO:0006779">
    <property type="term" value="P:porphyrin-containing compound biosynthetic process"/>
    <property type="evidence" value="ECO:0007669"/>
    <property type="project" value="InterPro"/>
</dbReference>
<keyword evidence="7 9" id="KW-0411">Iron-sulfur</keyword>
<dbReference type="GO" id="GO:0004109">
    <property type="term" value="F:coproporphyrinogen oxidase activity"/>
    <property type="evidence" value="ECO:0007669"/>
    <property type="project" value="InterPro"/>
</dbReference>
<dbReference type="InterPro" id="IPR006638">
    <property type="entry name" value="Elp3/MiaA/NifB-like_rSAM"/>
</dbReference>
<protein>
    <recommendedName>
        <fullName evidence="2 9">Heme chaperone HemW</fullName>
    </recommendedName>
</protein>
<dbReference type="Proteomes" id="UP000005435">
    <property type="component" value="Chromosome"/>
</dbReference>
<dbReference type="SFLD" id="SFLDF00288">
    <property type="entry name" value="HemN-like__clustered_with_nucl"/>
    <property type="match status" value="1"/>
</dbReference>
<keyword evidence="6 9" id="KW-0408">Iron</keyword>
<dbReference type="InterPro" id="IPR034505">
    <property type="entry name" value="Coproporphyrinogen-III_oxidase"/>
</dbReference>
<dbReference type="SFLD" id="SFLDG01065">
    <property type="entry name" value="anaerobic_coproporphyrinogen-I"/>
    <property type="match status" value="1"/>
</dbReference>
<dbReference type="Pfam" id="PF04055">
    <property type="entry name" value="Radical_SAM"/>
    <property type="match status" value="1"/>
</dbReference>
<feature type="domain" description="Radical SAM core" evidence="10">
    <location>
        <begin position="1"/>
        <end position="235"/>
    </location>
</feature>
<reference evidence="11 12" key="2">
    <citation type="journal article" date="2012" name="Stand. Genomic Sci.">
        <title>Complete Genome Sequence of Clostridium clariflavum DSM 19732.</title>
        <authorList>
            <person name="Izquierdo J.A."/>
            <person name="Goodwin L."/>
            <person name="Davenport K.W."/>
            <person name="Teshima H."/>
            <person name="Bruce D."/>
            <person name="Detter C."/>
            <person name="Tapia R."/>
            <person name="Han S."/>
            <person name="Land M."/>
            <person name="Hauser L."/>
            <person name="Jeffries C.D."/>
            <person name="Han J."/>
            <person name="Pitluck S."/>
            <person name="Nolan M."/>
            <person name="Chen A."/>
            <person name="Huntemann M."/>
            <person name="Mavromatis K."/>
            <person name="Mikhailova N."/>
            <person name="Liolios K."/>
            <person name="Woyke T."/>
            <person name="Lynd L.R."/>
        </authorList>
    </citation>
    <scope>NUCLEOTIDE SEQUENCE [LARGE SCALE GENOMIC DNA]</scope>
    <source>
        <strain evidence="12">DSM 19732 / NBRC 101661 / EBR45</strain>
    </source>
</reference>
<dbReference type="OrthoDB" id="9808022at2"/>
<evidence type="ECO:0000256" key="1">
    <source>
        <dbReference type="ARBA" id="ARBA00006100"/>
    </source>
</evidence>
<comment type="similarity">
    <text evidence="1">Belongs to the anaerobic coproporphyrinogen-III oxidase family. HemW subfamily.</text>
</comment>
<evidence type="ECO:0000256" key="8">
    <source>
        <dbReference type="ARBA" id="ARBA00023186"/>
    </source>
</evidence>
<accession>G8M315</accession>
<comment type="subcellular location">
    <subcellularLocation>
        <location evidence="9">Cytoplasm</location>
    </subcellularLocation>
</comment>
<dbReference type="SUPFAM" id="SSF102114">
    <property type="entry name" value="Radical SAM enzymes"/>
    <property type="match status" value="1"/>
</dbReference>
<evidence type="ECO:0000259" key="10">
    <source>
        <dbReference type="PROSITE" id="PS51918"/>
    </source>
</evidence>
<dbReference type="CDD" id="cd01335">
    <property type="entry name" value="Radical_SAM"/>
    <property type="match status" value="1"/>
</dbReference>
<dbReference type="PANTHER" id="PTHR13932:SF5">
    <property type="entry name" value="RADICAL S-ADENOSYL METHIONINE DOMAIN-CONTAINING PROTEIN 1, MITOCHONDRIAL"/>
    <property type="match status" value="1"/>
</dbReference>
<dbReference type="SFLD" id="SFLDS00029">
    <property type="entry name" value="Radical_SAM"/>
    <property type="match status" value="1"/>
</dbReference>
<gene>
    <name evidence="11" type="ordered locus">Clocl_2771</name>
</gene>
<dbReference type="GO" id="GO:0051539">
    <property type="term" value="F:4 iron, 4 sulfur cluster binding"/>
    <property type="evidence" value="ECO:0007669"/>
    <property type="project" value="UniProtKB-UniRule"/>
</dbReference>
<dbReference type="InterPro" id="IPR058240">
    <property type="entry name" value="rSAM_sf"/>
</dbReference>
<dbReference type="InterPro" id="IPR007197">
    <property type="entry name" value="rSAM"/>
</dbReference>
<sequence>MNGNIGIYIHIPFCKTKCYYCDFNSFACRDEFVPAYFSALKKEIALYSEKLKGFNIKSVFIGGGTPSSVDAQYIYEVMHLIYKEFCIDKEAEISIEANPGTLTVEKLKTYKDIGINRISIGLQAWQDTILKRLGRIHTSEEFEQNFKAARKIGFDNINVDLIFGIPGQTVEDWRYTLEMVTALEPEHLSCYSLKIEEGTVFGNMLERGELVPLEDDIDREMYSFCKDYLLKKGYRHYEISNFAKPGFTCRHNLIYWQAEEYIGFGTGAHSFFESARFNNKYDLEGYINDIKEGKAVSENFEFINEKERMAEFMILGLRLIDGVRMEDFRRRFNEEIHKVYGHQIDRMVEKNLLTVKDGRIALSSLGLDFANQVFMEFI</sequence>
<keyword evidence="5 9" id="KW-0479">Metal-binding</keyword>
<keyword evidence="9" id="KW-0963">Cytoplasm</keyword>
<organism evidence="11 12">
    <name type="scientific">Acetivibrio clariflavus (strain DSM 19732 / NBRC 101661 / EBR45)</name>
    <name type="common">Clostridium clariflavum</name>
    <dbReference type="NCBI Taxonomy" id="720554"/>
    <lineage>
        <taxon>Bacteria</taxon>
        <taxon>Bacillati</taxon>
        <taxon>Bacillota</taxon>
        <taxon>Clostridia</taxon>
        <taxon>Eubacteriales</taxon>
        <taxon>Oscillospiraceae</taxon>
        <taxon>Acetivibrio</taxon>
    </lineage>
</organism>
<dbReference type="eggNOG" id="COG0635">
    <property type="taxonomic scope" value="Bacteria"/>
</dbReference>
<dbReference type="RefSeq" id="WP_014255875.1">
    <property type="nucleotide sequence ID" value="NC_016627.1"/>
</dbReference>
<dbReference type="InterPro" id="IPR013785">
    <property type="entry name" value="Aldolase_TIM"/>
</dbReference>
<reference evidence="12" key="1">
    <citation type="submission" date="2011-12" db="EMBL/GenBank/DDBJ databases">
        <title>Complete sequence of Clostridium clariflavum DSM 19732.</title>
        <authorList>
            <consortium name="US DOE Joint Genome Institute"/>
            <person name="Lucas S."/>
            <person name="Han J."/>
            <person name="Lapidus A."/>
            <person name="Cheng J.-F."/>
            <person name="Goodwin L."/>
            <person name="Pitluck S."/>
            <person name="Peters L."/>
            <person name="Teshima H."/>
            <person name="Detter J.C."/>
            <person name="Han C."/>
            <person name="Tapia R."/>
            <person name="Land M."/>
            <person name="Hauser L."/>
            <person name="Kyrpides N."/>
            <person name="Ivanova N."/>
            <person name="Pagani I."/>
            <person name="Kitzmiller T."/>
            <person name="Lynd L."/>
            <person name="Izquierdo J."/>
            <person name="Woyke T."/>
        </authorList>
    </citation>
    <scope>NUCLEOTIDE SEQUENCE [LARGE SCALE GENOMIC DNA]</scope>
    <source>
        <strain evidence="12">DSM 19732 / NBRC 101661 / EBR45</strain>
    </source>
</reference>
<evidence type="ECO:0000256" key="5">
    <source>
        <dbReference type="ARBA" id="ARBA00022723"/>
    </source>
</evidence>
<keyword evidence="3 9" id="KW-0349">Heme</keyword>
<dbReference type="PANTHER" id="PTHR13932">
    <property type="entry name" value="COPROPORPHYRINIGEN III OXIDASE"/>
    <property type="match status" value="1"/>
</dbReference>
<evidence type="ECO:0000256" key="4">
    <source>
        <dbReference type="ARBA" id="ARBA00022691"/>
    </source>
</evidence>
<dbReference type="NCBIfam" id="TIGR00539">
    <property type="entry name" value="hemN_rel"/>
    <property type="match status" value="1"/>
</dbReference>
<dbReference type="Pfam" id="PF06969">
    <property type="entry name" value="HemN_C"/>
    <property type="match status" value="1"/>
</dbReference>
<evidence type="ECO:0000256" key="2">
    <source>
        <dbReference type="ARBA" id="ARBA00017228"/>
    </source>
</evidence>
<dbReference type="InterPro" id="IPR004559">
    <property type="entry name" value="HemW-like"/>
</dbReference>
<dbReference type="Gene3D" id="3.20.20.70">
    <property type="entry name" value="Aldolase class I"/>
    <property type="match status" value="1"/>
</dbReference>
<evidence type="ECO:0000256" key="6">
    <source>
        <dbReference type="ARBA" id="ARBA00023004"/>
    </source>
</evidence>
<dbReference type="HOGENOM" id="CLU_027579_2_2_9"/>
<evidence type="ECO:0000313" key="12">
    <source>
        <dbReference type="Proteomes" id="UP000005435"/>
    </source>
</evidence>
<keyword evidence="9" id="KW-0004">4Fe-4S</keyword>
<dbReference type="GO" id="GO:0005737">
    <property type="term" value="C:cytoplasm"/>
    <property type="evidence" value="ECO:0007669"/>
    <property type="project" value="UniProtKB-SubCell"/>
</dbReference>
<dbReference type="SFLD" id="SFLDG01082">
    <property type="entry name" value="B12-binding_domain_containing"/>
    <property type="match status" value="1"/>
</dbReference>
<dbReference type="STRING" id="720554.Clocl_2771"/>
<proteinExistence type="inferred from homology"/>
<comment type="function">
    <text evidence="9">Probably acts as a heme chaperone, transferring heme to an unknown acceptor. Binds one molecule of heme per monomer, possibly covalently. Binds 1 [4Fe-4S] cluster. The cluster is coordinated with 3 cysteines and an exchangeable S-adenosyl-L-methionine.</text>
</comment>
<dbReference type="KEGG" id="ccl:Clocl_2771"/>
<evidence type="ECO:0000256" key="7">
    <source>
        <dbReference type="ARBA" id="ARBA00023014"/>
    </source>
</evidence>
<keyword evidence="4 9" id="KW-0949">S-adenosyl-L-methionine</keyword>
<dbReference type="InterPro" id="IPR010723">
    <property type="entry name" value="HemN_C"/>
</dbReference>
<evidence type="ECO:0000313" key="11">
    <source>
        <dbReference type="EMBL" id="AEV69324.1"/>
    </source>
</evidence>
<evidence type="ECO:0000256" key="9">
    <source>
        <dbReference type="RuleBase" id="RU364116"/>
    </source>
</evidence>
<evidence type="ECO:0000256" key="3">
    <source>
        <dbReference type="ARBA" id="ARBA00022617"/>
    </source>
</evidence>
<dbReference type="PROSITE" id="PS51918">
    <property type="entry name" value="RADICAL_SAM"/>
    <property type="match status" value="1"/>
</dbReference>
<name>G8M315_ACECE</name>